<evidence type="ECO:0000256" key="5">
    <source>
        <dbReference type="ARBA" id="ARBA00023136"/>
    </source>
</evidence>
<name>A0A556AVT7_9BURK</name>
<evidence type="ECO:0000313" key="9">
    <source>
        <dbReference type="Proteomes" id="UP000318405"/>
    </source>
</evidence>
<evidence type="ECO:0000256" key="1">
    <source>
        <dbReference type="ARBA" id="ARBA00004651"/>
    </source>
</evidence>
<feature type="transmembrane region" description="Helical" evidence="6">
    <location>
        <begin position="66"/>
        <end position="86"/>
    </location>
</feature>
<feature type="transmembrane region" description="Helical" evidence="6">
    <location>
        <begin position="179"/>
        <end position="201"/>
    </location>
</feature>
<dbReference type="EMBL" id="VLTJ01000011">
    <property type="protein sequence ID" value="TSH97051.1"/>
    <property type="molecule type" value="Genomic_DNA"/>
</dbReference>
<reference evidence="8 9" key="1">
    <citation type="submission" date="2019-07" db="EMBL/GenBank/DDBJ databases">
        <title>Qingshengfaniella alkalisoli gen. nov., sp. nov., isolated from saline soil.</title>
        <authorList>
            <person name="Xu L."/>
            <person name="Huang X.-X."/>
            <person name="Sun J.-Q."/>
        </authorList>
    </citation>
    <scope>NUCLEOTIDE SEQUENCE [LARGE SCALE GENOMIC DNA]</scope>
    <source>
        <strain evidence="8 9">DSM 27279</strain>
    </source>
</reference>
<evidence type="ECO:0000256" key="2">
    <source>
        <dbReference type="ARBA" id="ARBA00022475"/>
    </source>
</evidence>
<dbReference type="InterPro" id="IPR051258">
    <property type="entry name" value="Diverse_Substrate_Transporter"/>
</dbReference>
<keyword evidence="4 6" id="KW-1133">Transmembrane helix</keyword>
<dbReference type="Pfam" id="PF00892">
    <property type="entry name" value="EamA"/>
    <property type="match status" value="2"/>
</dbReference>
<evidence type="ECO:0000313" key="8">
    <source>
        <dbReference type="EMBL" id="TSH97051.1"/>
    </source>
</evidence>
<gene>
    <name evidence="8" type="ORF">FOZ76_06930</name>
</gene>
<keyword evidence="2" id="KW-1003">Cell membrane</keyword>
<feature type="transmembrane region" description="Helical" evidence="6">
    <location>
        <begin position="121"/>
        <end position="140"/>
    </location>
</feature>
<dbReference type="InterPro" id="IPR000620">
    <property type="entry name" value="EamA_dom"/>
</dbReference>
<feature type="transmembrane region" description="Helical" evidence="6">
    <location>
        <begin position="92"/>
        <end position="109"/>
    </location>
</feature>
<evidence type="ECO:0000259" key="7">
    <source>
        <dbReference type="Pfam" id="PF00892"/>
    </source>
</evidence>
<comment type="caution">
    <text evidence="8">The sequence shown here is derived from an EMBL/GenBank/DDBJ whole genome shotgun (WGS) entry which is preliminary data.</text>
</comment>
<dbReference type="OrthoDB" id="9150437at2"/>
<keyword evidence="5 6" id="KW-0472">Membrane</keyword>
<dbReference type="GO" id="GO:0005886">
    <property type="term" value="C:plasma membrane"/>
    <property type="evidence" value="ECO:0007669"/>
    <property type="project" value="UniProtKB-SubCell"/>
</dbReference>
<evidence type="ECO:0000256" key="3">
    <source>
        <dbReference type="ARBA" id="ARBA00022692"/>
    </source>
</evidence>
<sequence>MQQRQALTAIHLTALLFGLTGVFGHMIQAEPFAITSGRAAFAVLTLMVFARSQGRSLLAGLDPRRVLALTVSGALLASHWVTFFVAVKIGGVAVATLGFASVPAFTVLLERLVYRDRIGAAEWWLLALVSFGLVLVAPAFDLADTGTVGVLWGVLSGFSFAVLALVNRWTAGNLDSIQVACWQNGVVLALTLPFGLAGLAGLQAPDWFALAALGIFCTGLAHYLFVSSLSRLNARTAGMVIALEPVYAILAAWLLFGDRPTLRMLLGAGCILGATVATTLRRRRAAAG</sequence>
<dbReference type="InterPro" id="IPR037185">
    <property type="entry name" value="EmrE-like"/>
</dbReference>
<feature type="transmembrane region" description="Helical" evidence="6">
    <location>
        <begin position="146"/>
        <end position="167"/>
    </location>
</feature>
<dbReference type="SUPFAM" id="SSF103481">
    <property type="entry name" value="Multidrug resistance efflux transporter EmrE"/>
    <property type="match status" value="2"/>
</dbReference>
<proteinExistence type="predicted"/>
<dbReference type="Proteomes" id="UP000318405">
    <property type="component" value="Unassembled WGS sequence"/>
</dbReference>
<dbReference type="PANTHER" id="PTHR42920:SF5">
    <property type="entry name" value="EAMA DOMAIN-CONTAINING PROTEIN"/>
    <property type="match status" value="1"/>
</dbReference>
<feature type="transmembrane region" description="Helical" evidence="6">
    <location>
        <begin position="262"/>
        <end position="280"/>
    </location>
</feature>
<organism evidence="8 9">
    <name type="scientific">Verticiella sediminum</name>
    <dbReference type="NCBI Taxonomy" id="1247510"/>
    <lineage>
        <taxon>Bacteria</taxon>
        <taxon>Pseudomonadati</taxon>
        <taxon>Pseudomonadota</taxon>
        <taxon>Betaproteobacteria</taxon>
        <taxon>Burkholderiales</taxon>
        <taxon>Alcaligenaceae</taxon>
        <taxon>Verticiella</taxon>
    </lineage>
</organism>
<feature type="domain" description="EamA" evidence="7">
    <location>
        <begin position="148"/>
        <end position="278"/>
    </location>
</feature>
<protein>
    <submittedName>
        <fullName evidence="8">DMT family transporter</fullName>
    </submittedName>
</protein>
<comment type="subcellular location">
    <subcellularLocation>
        <location evidence="1">Cell membrane</location>
        <topology evidence="1">Multi-pass membrane protein</topology>
    </subcellularLocation>
</comment>
<dbReference type="RefSeq" id="WP_143947418.1">
    <property type="nucleotide sequence ID" value="NZ_BAABMB010000002.1"/>
</dbReference>
<dbReference type="AlphaFoldDB" id="A0A556AVT7"/>
<dbReference type="PANTHER" id="PTHR42920">
    <property type="entry name" value="OS03G0707200 PROTEIN-RELATED"/>
    <property type="match status" value="1"/>
</dbReference>
<feature type="transmembrane region" description="Helical" evidence="6">
    <location>
        <begin position="237"/>
        <end position="256"/>
    </location>
</feature>
<evidence type="ECO:0000256" key="4">
    <source>
        <dbReference type="ARBA" id="ARBA00022989"/>
    </source>
</evidence>
<dbReference type="Gene3D" id="1.10.3730.20">
    <property type="match status" value="1"/>
</dbReference>
<feature type="transmembrane region" description="Helical" evidence="6">
    <location>
        <begin position="34"/>
        <end position="54"/>
    </location>
</feature>
<keyword evidence="3 6" id="KW-0812">Transmembrane</keyword>
<feature type="domain" description="EamA" evidence="7">
    <location>
        <begin position="9"/>
        <end position="136"/>
    </location>
</feature>
<evidence type="ECO:0000256" key="6">
    <source>
        <dbReference type="SAM" id="Phobius"/>
    </source>
</evidence>
<keyword evidence="9" id="KW-1185">Reference proteome</keyword>
<feature type="transmembrane region" description="Helical" evidence="6">
    <location>
        <begin position="207"/>
        <end position="225"/>
    </location>
</feature>
<accession>A0A556AVT7</accession>